<feature type="region of interest" description="Disordered" evidence="1">
    <location>
        <begin position="129"/>
        <end position="177"/>
    </location>
</feature>
<accession>A0AAW2VYI3</accession>
<evidence type="ECO:0008006" key="3">
    <source>
        <dbReference type="Google" id="ProtNLM"/>
    </source>
</evidence>
<reference evidence="2" key="1">
    <citation type="submission" date="2020-06" db="EMBL/GenBank/DDBJ databases">
        <authorList>
            <person name="Li T."/>
            <person name="Hu X."/>
            <person name="Zhang T."/>
            <person name="Song X."/>
            <person name="Zhang H."/>
            <person name="Dai N."/>
            <person name="Sheng W."/>
            <person name="Hou X."/>
            <person name="Wei L."/>
        </authorList>
    </citation>
    <scope>NUCLEOTIDE SEQUENCE</scope>
    <source>
        <strain evidence="2">KEN1</strain>
        <tissue evidence="2">Leaf</tissue>
    </source>
</reference>
<name>A0AAW2VYI3_9LAMI</name>
<reference evidence="2" key="2">
    <citation type="journal article" date="2024" name="Plant">
        <title>Genomic evolution and insights into agronomic trait innovations of Sesamum species.</title>
        <authorList>
            <person name="Miao H."/>
            <person name="Wang L."/>
            <person name="Qu L."/>
            <person name="Liu H."/>
            <person name="Sun Y."/>
            <person name="Le M."/>
            <person name="Wang Q."/>
            <person name="Wei S."/>
            <person name="Zheng Y."/>
            <person name="Lin W."/>
            <person name="Duan Y."/>
            <person name="Cao H."/>
            <person name="Xiong S."/>
            <person name="Wang X."/>
            <person name="Wei L."/>
            <person name="Li C."/>
            <person name="Ma Q."/>
            <person name="Ju M."/>
            <person name="Zhao R."/>
            <person name="Li G."/>
            <person name="Mu C."/>
            <person name="Tian Q."/>
            <person name="Mei H."/>
            <person name="Zhang T."/>
            <person name="Gao T."/>
            <person name="Zhang H."/>
        </authorList>
    </citation>
    <scope>NUCLEOTIDE SEQUENCE</scope>
    <source>
        <strain evidence="2">KEN1</strain>
    </source>
</reference>
<evidence type="ECO:0000256" key="1">
    <source>
        <dbReference type="SAM" id="MobiDB-lite"/>
    </source>
</evidence>
<sequence length="177" mass="19614">MALWIPWSTCHDSRTRPYDIDTMMGSNVVSSLPHLRGLPSNGSINYLSEPLEKDNEPLKEYLQTFNVVALEVPSATQEMKASAFSQGLLDGDFFKSLAKKPASKFDALLAQAAKYINMEDAQAAKKIESQRKTKGNEGGDPLQEAPCRHTRQKTSLPKNKRCLHSSDCPYNTSPHGC</sequence>
<protein>
    <recommendedName>
        <fullName evidence="3">Retrotransposon gag domain-containing protein</fullName>
    </recommendedName>
</protein>
<proteinExistence type="predicted"/>
<comment type="caution">
    <text evidence="2">The sequence shown here is derived from an EMBL/GenBank/DDBJ whole genome shotgun (WGS) entry which is preliminary data.</text>
</comment>
<feature type="compositionally biased region" description="Polar residues" evidence="1">
    <location>
        <begin position="168"/>
        <end position="177"/>
    </location>
</feature>
<evidence type="ECO:0000313" key="2">
    <source>
        <dbReference type="EMBL" id="KAL0433456.1"/>
    </source>
</evidence>
<dbReference type="EMBL" id="JACGWN010000009">
    <property type="protein sequence ID" value="KAL0433456.1"/>
    <property type="molecule type" value="Genomic_DNA"/>
</dbReference>
<gene>
    <name evidence="2" type="ORF">Slati_2679900</name>
</gene>
<dbReference type="AlphaFoldDB" id="A0AAW2VYI3"/>
<feature type="compositionally biased region" description="Basic residues" evidence="1">
    <location>
        <begin position="148"/>
        <end position="163"/>
    </location>
</feature>
<organism evidence="2">
    <name type="scientific">Sesamum latifolium</name>
    <dbReference type="NCBI Taxonomy" id="2727402"/>
    <lineage>
        <taxon>Eukaryota</taxon>
        <taxon>Viridiplantae</taxon>
        <taxon>Streptophyta</taxon>
        <taxon>Embryophyta</taxon>
        <taxon>Tracheophyta</taxon>
        <taxon>Spermatophyta</taxon>
        <taxon>Magnoliopsida</taxon>
        <taxon>eudicotyledons</taxon>
        <taxon>Gunneridae</taxon>
        <taxon>Pentapetalae</taxon>
        <taxon>asterids</taxon>
        <taxon>lamiids</taxon>
        <taxon>Lamiales</taxon>
        <taxon>Pedaliaceae</taxon>
        <taxon>Sesamum</taxon>
    </lineage>
</organism>